<feature type="transmembrane region" description="Helical" evidence="1">
    <location>
        <begin position="290"/>
        <end position="309"/>
    </location>
</feature>
<evidence type="ECO:0000259" key="2">
    <source>
        <dbReference type="Pfam" id="PF01569"/>
    </source>
</evidence>
<dbReference type="EMBL" id="CAJZBQ010000028">
    <property type="protein sequence ID" value="CAG9321596.1"/>
    <property type="molecule type" value="Genomic_DNA"/>
</dbReference>
<reference evidence="3" key="1">
    <citation type="submission" date="2021-09" db="EMBL/GenBank/DDBJ databases">
        <authorList>
            <consortium name="AG Swart"/>
            <person name="Singh M."/>
            <person name="Singh A."/>
            <person name="Seah K."/>
            <person name="Emmerich C."/>
        </authorList>
    </citation>
    <scope>NUCLEOTIDE SEQUENCE</scope>
    <source>
        <strain evidence="3">ATCC30299</strain>
    </source>
</reference>
<sequence>MKRGNAFVPKIADDTLVKTSILVRILALVTLLFIIPLEGLLREVLSNWGTGFIYDLQQDRTDSGKDFFRLVSYLGTEWMLIAVAPAFYHLCDPRRGIKVIFISCFSMYLYSFIALFYKEPRPFWVDDDLRSVLCRSGYANPAAEILLGSVLYCTTAIEFFHRSRFRILAYSLTVTLLILLSCGTVYLGEYFPHQIFITFCYAFIYLTALFVFDKLMMDFTLKSCFNYKTNRVYVVYWFIVTMFLLLGVVSIYDIVTLNHATDISWIKNATTHCNWNYDVGGASTFYKSAWIFYNLGFVTGSMFTAKYLSMFWGCTSLWKSFLRYAISAGISIGIYKLFSLIVAEDTTTEYMWKYAFPLFLIAYICAGLLPLFFSKIQLALDVPPDIDEENELKSIGKTKRKL</sequence>
<organism evidence="3 4">
    <name type="scientific">Blepharisma stoltei</name>
    <dbReference type="NCBI Taxonomy" id="1481888"/>
    <lineage>
        <taxon>Eukaryota</taxon>
        <taxon>Sar</taxon>
        <taxon>Alveolata</taxon>
        <taxon>Ciliophora</taxon>
        <taxon>Postciliodesmatophora</taxon>
        <taxon>Heterotrichea</taxon>
        <taxon>Heterotrichida</taxon>
        <taxon>Blepharismidae</taxon>
        <taxon>Blepharisma</taxon>
    </lineage>
</organism>
<dbReference type="AlphaFoldDB" id="A0AAU9J8A7"/>
<dbReference type="Pfam" id="PF01569">
    <property type="entry name" value="PAP2"/>
    <property type="match status" value="1"/>
</dbReference>
<feature type="domain" description="Phosphatidic acid phosphatase type 2/haloperoxidase" evidence="2">
    <location>
        <begin position="97"/>
        <end position="212"/>
    </location>
</feature>
<feature type="transmembrane region" description="Helical" evidence="1">
    <location>
        <begin position="167"/>
        <end position="187"/>
    </location>
</feature>
<protein>
    <recommendedName>
        <fullName evidence="2">Phosphatidic acid phosphatase type 2/haloperoxidase domain-containing protein</fullName>
    </recommendedName>
</protein>
<keyword evidence="1" id="KW-1133">Transmembrane helix</keyword>
<evidence type="ECO:0000313" key="3">
    <source>
        <dbReference type="EMBL" id="CAG9321596.1"/>
    </source>
</evidence>
<comment type="caution">
    <text evidence="3">The sequence shown here is derived from an EMBL/GenBank/DDBJ whole genome shotgun (WGS) entry which is preliminary data.</text>
</comment>
<feature type="transmembrane region" description="Helical" evidence="1">
    <location>
        <begin position="21"/>
        <end position="41"/>
    </location>
</feature>
<keyword evidence="4" id="KW-1185">Reference proteome</keyword>
<evidence type="ECO:0000313" key="4">
    <source>
        <dbReference type="Proteomes" id="UP001162131"/>
    </source>
</evidence>
<keyword evidence="1" id="KW-0812">Transmembrane</keyword>
<evidence type="ECO:0000256" key="1">
    <source>
        <dbReference type="SAM" id="Phobius"/>
    </source>
</evidence>
<gene>
    <name evidence="3" type="ORF">BSTOLATCC_MIC28872</name>
</gene>
<feature type="transmembrane region" description="Helical" evidence="1">
    <location>
        <begin position="193"/>
        <end position="212"/>
    </location>
</feature>
<feature type="transmembrane region" description="Helical" evidence="1">
    <location>
        <begin position="354"/>
        <end position="373"/>
    </location>
</feature>
<accession>A0AAU9J8A7</accession>
<proteinExistence type="predicted"/>
<dbReference type="Proteomes" id="UP001162131">
    <property type="component" value="Unassembled WGS sequence"/>
</dbReference>
<keyword evidence="1" id="KW-0472">Membrane</keyword>
<feature type="transmembrane region" description="Helical" evidence="1">
    <location>
        <begin position="321"/>
        <end position="342"/>
    </location>
</feature>
<feature type="transmembrane region" description="Helical" evidence="1">
    <location>
        <begin position="67"/>
        <end position="87"/>
    </location>
</feature>
<feature type="transmembrane region" description="Helical" evidence="1">
    <location>
        <begin position="137"/>
        <end position="160"/>
    </location>
</feature>
<feature type="transmembrane region" description="Helical" evidence="1">
    <location>
        <begin position="99"/>
        <end position="117"/>
    </location>
</feature>
<dbReference type="InterPro" id="IPR000326">
    <property type="entry name" value="PAP2/HPO"/>
</dbReference>
<feature type="transmembrane region" description="Helical" evidence="1">
    <location>
        <begin position="233"/>
        <end position="252"/>
    </location>
</feature>
<name>A0AAU9J8A7_9CILI</name>